<dbReference type="SUPFAM" id="SSF52540">
    <property type="entry name" value="P-loop containing nucleoside triphosphate hydrolases"/>
    <property type="match status" value="1"/>
</dbReference>
<gene>
    <name evidence="13" type="ORF">CONCODRAFT_80283</name>
</gene>
<dbReference type="InterPro" id="IPR003959">
    <property type="entry name" value="ATPase_AAA_core"/>
</dbReference>
<evidence type="ECO:0000256" key="2">
    <source>
        <dbReference type="ARBA" id="ARBA00022701"/>
    </source>
</evidence>
<dbReference type="InterPro" id="IPR050304">
    <property type="entry name" value="MT-severing_AAA_ATPase"/>
</dbReference>
<dbReference type="InterPro" id="IPR003960">
    <property type="entry name" value="ATPase_AAA_CS"/>
</dbReference>
<dbReference type="FunFam" id="1.10.8.60:FF:000022">
    <property type="entry name" value="Fidgetin like 1"/>
    <property type="match status" value="1"/>
</dbReference>
<dbReference type="InterPro" id="IPR015415">
    <property type="entry name" value="Spast_Vps4_C"/>
</dbReference>
<keyword evidence="6" id="KW-0413">Isomerase</keyword>
<dbReference type="SMART" id="SM00745">
    <property type="entry name" value="MIT"/>
    <property type="match status" value="1"/>
</dbReference>
<dbReference type="Proteomes" id="UP000070444">
    <property type="component" value="Unassembled WGS sequence"/>
</dbReference>
<dbReference type="AlphaFoldDB" id="A0A137NWL5"/>
<keyword evidence="2" id="KW-0493">Microtubule</keyword>
<dbReference type="PANTHER" id="PTHR23074:SF86">
    <property type="entry name" value="SPASTIN"/>
    <property type="match status" value="1"/>
</dbReference>
<dbReference type="EMBL" id="KQ964662">
    <property type="protein sequence ID" value="KXN67078.1"/>
    <property type="molecule type" value="Genomic_DNA"/>
</dbReference>
<evidence type="ECO:0000256" key="7">
    <source>
        <dbReference type="ARBA" id="ARBA00036378"/>
    </source>
</evidence>
<dbReference type="InterPro" id="IPR041569">
    <property type="entry name" value="AAA_lid_3"/>
</dbReference>
<feature type="compositionally biased region" description="Polar residues" evidence="10">
    <location>
        <begin position="105"/>
        <end position="150"/>
    </location>
</feature>
<comment type="catalytic activity">
    <reaction evidence="7">
        <text>n ATP + n H2O + a microtubule = n ADP + n phosphate + (n+1) alpha/beta tubulin heterodimers.</text>
        <dbReference type="EC" id="5.6.1.1"/>
    </reaction>
</comment>
<evidence type="ECO:0000256" key="6">
    <source>
        <dbReference type="ARBA" id="ARBA00023235"/>
    </source>
</evidence>
<dbReference type="Gene3D" id="3.40.50.300">
    <property type="entry name" value="P-loop containing nucleotide triphosphate hydrolases"/>
    <property type="match status" value="1"/>
</dbReference>
<dbReference type="EC" id="5.6.1.1" evidence="8"/>
<dbReference type="GO" id="GO:0016887">
    <property type="term" value="F:ATP hydrolysis activity"/>
    <property type="evidence" value="ECO:0007669"/>
    <property type="project" value="InterPro"/>
</dbReference>
<feature type="region of interest" description="Disordered" evidence="10">
    <location>
        <begin position="101"/>
        <end position="150"/>
    </location>
</feature>
<dbReference type="PANTHER" id="PTHR23074">
    <property type="entry name" value="AAA DOMAIN-CONTAINING"/>
    <property type="match status" value="1"/>
</dbReference>
<dbReference type="PROSITE" id="PS00674">
    <property type="entry name" value="AAA"/>
    <property type="match status" value="1"/>
</dbReference>
<dbReference type="Pfam" id="PF17862">
    <property type="entry name" value="AAA_lid_3"/>
    <property type="match status" value="1"/>
</dbReference>
<keyword evidence="5" id="KW-0472">Membrane</keyword>
<evidence type="ECO:0000259" key="11">
    <source>
        <dbReference type="SMART" id="SM00382"/>
    </source>
</evidence>
<dbReference type="Gene3D" id="1.10.8.60">
    <property type="match status" value="1"/>
</dbReference>
<feature type="domain" description="MIT" evidence="12">
    <location>
        <begin position="7"/>
        <end position="79"/>
    </location>
</feature>
<evidence type="ECO:0000259" key="12">
    <source>
        <dbReference type="SMART" id="SM00745"/>
    </source>
</evidence>
<keyword evidence="3 9" id="KW-0547">Nucleotide-binding</keyword>
<proteinExistence type="inferred from homology"/>
<evidence type="ECO:0000256" key="4">
    <source>
        <dbReference type="ARBA" id="ARBA00022840"/>
    </source>
</evidence>
<accession>A0A137NWL5</accession>
<evidence type="ECO:0000256" key="5">
    <source>
        <dbReference type="ARBA" id="ARBA00023136"/>
    </source>
</evidence>
<dbReference type="InterPro" id="IPR027417">
    <property type="entry name" value="P-loop_NTPase"/>
</dbReference>
<evidence type="ECO:0000256" key="10">
    <source>
        <dbReference type="SAM" id="MobiDB-lite"/>
    </source>
</evidence>
<dbReference type="GO" id="GO:0008568">
    <property type="term" value="F:microtubule severing ATPase activity"/>
    <property type="evidence" value="ECO:0007669"/>
    <property type="project" value="UniProtKB-EC"/>
</dbReference>
<comment type="similarity">
    <text evidence="1 9">Belongs to the AAA ATPase family.</text>
</comment>
<protein>
    <recommendedName>
        <fullName evidence="8">microtubule-severing ATPase</fullName>
        <ecNumber evidence="8">5.6.1.1</ecNumber>
    </recommendedName>
</protein>
<sequence>MTQLENQKYLYDRAFEFIKTGLEREGNDKLLALDYYLKGLKDLNEALNLKFSNTEWLKAKQLHEKMTKHKSTIEKRVKDISNKSIDTIGFQQTPNLLKLDKRVSSPPTYSRTTPNYKKAASPTNSPMPQSPNNLPQRANSTRPKTAPVNSLNVDPKLANLILNDVLIDKPTVNWDDIAGLEQVKATLRETVILPALKPELFTGLRSPPRGILLFGPPGTGKTLLAKALAFEAKCTFFSISASSLMSKFMGESEKLVRTLFQLAKELSPSIIFIDEIDSILKGRTDSEHEGSRRLKTEFLLQFDGVGSQSDTKRVLVMGATNRPQELDEAARRRFVKRVYIPLPDAETRLQLINKSLKGTLHSLTDAQINQLVDSTEGYSGSDLTALIKDAAMGPLRQLGDGGTFLNATVDSIPPITYADFDKSLRIIRKSVGPESLEEYSNWNNEYGSAGL</sequence>
<dbReference type="Pfam" id="PF09336">
    <property type="entry name" value="Vps4_C"/>
    <property type="match status" value="1"/>
</dbReference>
<dbReference type="InterPro" id="IPR003593">
    <property type="entry name" value="AAA+_ATPase"/>
</dbReference>
<keyword evidence="4 9" id="KW-0067">ATP-binding</keyword>
<dbReference type="STRING" id="796925.A0A137NWL5"/>
<dbReference type="Gene3D" id="1.20.58.80">
    <property type="entry name" value="Phosphotransferase system, lactose/cellobiose-type IIA subunit"/>
    <property type="match status" value="1"/>
</dbReference>
<dbReference type="InterPro" id="IPR007330">
    <property type="entry name" value="MIT_dom"/>
</dbReference>
<dbReference type="GO" id="GO:0005874">
    <property type="term" value="C:microtubule"/>
    <property type="evidence" value="ECO:0007669"/>
    <property type="project" value="UniProtKB-KW"/>
</dbReference>
<evidence type="ECO:0000256" key="8">
    <source>
        <dbReference type="ARBA" id="ARBA00038871"/>
    </source>
</evidence>
<reference evidence="13 14" key="1">
    <citation type="journal article" date="2015" name="Genome Biol. Evol.">
        <title>Phylogenomic analyses indicate that early fungi evolved digesting cell walls of algal ancestors of land plants.</title>
        <authorList>
            <person name="Chang Y."/>
            <person name="Wang S."/>
            <person name="Sekimoto S."/>
            <person name="Aerts A.L."/>
            <person name="Choi C."/>
            <person name="Clum A."/>
            <person name="LaButti K.M."/>
            <person name="Lindquist E.A."/>
            <person name="Yee Ngan C."/>
            <person name="Ohm R.A."/>
            <person name="Salamov A.A."/>
            <person name="Grigoriev I.V."/>
            <person name="Spatafora J.W."/>
            <person name="Berbee M.L."/>
        </authorList>
    </citation>
    <scope>NUCLEOTIDE SEQUENCE [LARGE SCALE GENOMIC DNA]</scope>
    <source>
        <strain evidence="13 14">NRRL 28638</strain>
    </source>
</reference>
<feature type="domain" description="AAA+ ATPase" evidence="11">
    <location>
        <begin position="207"/>
        <end position="344"/>
    </location>
</feature>
<dbReference type="FunFam" id="3.40.50.300:FF:000093">
    <property type="entry name" value="Fidgetin-like 1"/>
    <property type="match status" value="1"/>
</dbReference>
<evidence type="ECO:0000313" key="14">
    <source>
        <dbReference type="Proteomes" id="UP000070444"/>
    </source>
</evidence>
<organism evidence="13 14">
    <name type="scientific">Conidiobolus coronatus (strain ATCC 28846 / CBS 209.66 / NRRL 28638)</name>
    <name type="common">Delacroixia coronata</name>
    <dbReference type="NCBI Taxonomy" id="796925"/>
    <lineage>
        <taxon>Eukaryota</taxon>
        <taxon>Fungi</taxon>
        <taxon>Fungi incertae sedis</taxon>
        <taxon>Zoopagomycota</taxon>
        <taxon>Entomophthoromycotina</taxon>
        <taxon>Entomophthoromycetes</taxon>
        <taxon>Entomophthorales</taxon>
        <taxon>Ancylistaceae</taxon>
        <taxon>Conidiobolus</taxon>
    </lineage>
</organism>
<dbReference type="OMA" id="MFIAQND"/>
<evidence type="ECO:0000256" key="1">
    <source>
        <dbReference type="ARBA" id="ARBA00006914"/>
    </source>
</evidence>
<evidence type="ECO:0000256" key="9">
    <source>
        <dbReference type="RuleBase" id="RU003651"/>
    </source>
</evidence>
<dbReference type="SMART" id="SM00382">
    <property type="entry name" value="AAA"/>
    <property type="match status" value="1"/>
</dbReference>
<keyword evidence="14" id="KW-1185">Reference proteome</keyword>
<dbReference type="Pfam" id="PF00004">
    <property type="entry name" value="AAA"/>
    <property type="match status" value="1"/>
</dbReference>
<dbReference type="GO" id="GO:0005524">
    <property type="term" value="F:ATP binding"/>
    <property type="evidence" value="ECO:0007669"/>
    <property type="project" value="UniProtKB-KW"/>
</dbReference>
<evidence type="ECO:0000256" key="3">
    <source>
        <dbReference type="ARBA" id="ARBA00022741"/>
    </source>
</evidence>
<name>A0A137NWL5_CONC2</name>
<dbReference type="OrthoDB" id="10251136at2759"/>
<evidence type="ECO:0000313" key="13">
    <source>
        <dbReference type="EMBL" id="KXN67078.1"/>
    </source>
</evidence>